<keyword evidence="2" id="KW-1185">Reference proteome</keyword>
<feature type="non-terminal residue" evidence="1">
    <location>
        <position position="47"/>
    </location>
</feature>
<comment type="caution">
    <text evidence="1">The sequence shown here is derived from an EMBL/GenBank/DDBJ whole genome shotgun (WGS) entry which is preliminary data.</text>
</comment>
<protein>
    <submittedName>
        <fullName evidence="1">IS630 family transposase</fullName>
    </submittedName>
</protein>
<evidence type="ECO:0000313" key="1">
    <source>
        <dbReference type="EMBL" id="RJG27384.1"/>
    </source>
</evidence>
<proteinExistence type="predicted"/>
<dbReference type="Proteomes" id="UP000284006">
    <property type="component" value="Unassembled WGS sequence"/>
</dbReference>
<evidence type="ECO:0000313" key="2">
    <source>
        <dbReference type="Proteomes" id="UP000284006"/>
    </source>
</evidence>
<accession>A0A418Y828</accession>
<gene>
    <name evidence="1" type="ORF">D3872_01185</name>
</gene>
<organism evidence="1 2">
    <name type="scientific">Massilia cavernae</name>
    <dbReference type="NCBI Taxonomy" id="2320864"/>
    <lineage>
        <taxon>Bacteria</taxon>
        <taxon>Pseudomonadati</taxon>
        <taxon>Pseudomonadota</taxon>
        <taxon>Betaproteobacteria</taxon>
        <taxon>Burkholderiales</taxon>
        <taxon>Oxalobacteraceae</taxon>
        <taxon>Telluria group</taxon>
        <taxon>Massilia</taxon>
    </lineage>
</organism>
<sequence length="47" mass="5124">MKCKRTSDGRKLDHHALQVMRQQAIKAVRDGQPVASVAAAFGMNVTT</sequence>
<dbReference type="AlphaFoldDB" id="A0A418Y828"/>
<reference evidence="1 2" key="1">
    <citation type="submission" date="2018-09" db="EMBL/GenBank/DDBJ databases">
        <authorList>
            <person name="Zhu H."/>
        </authorList>
    </citation>
    <scope>NUCLEOTIDE SEQUENCE [LARGE SCALE GENOMIC DNA]</scope>
    <source>
        <strain evidence="1 2">K1S02-61</strain>
    </source>
</reference>
<name>A0A418Y828_9BURK</name>
<dbReference type="EMBL" id="QYUP01000011">
    <property type="protein sequence ID" value="RJG27384.1"/>
    <property type="molecule type" value="Genomic_DNA"/>
</dbReference>